<dbReference type="AlphaFoldDB" id="F2S2T6"/>
<dbReference type="HOGENOM" id="CLU_048586_0_0_1"/>
<name>F2S2T6_TRIT1</name>
<proteinExistence type="predicted"/>
<organism evidence="2 3">
    <name type="scientific">Trichophyton tonsurans (strain CBS 112818)</name>
    <name type="common">Scalp ringworm fungus</name>
    <dbReference type="NCBI Taxonomy" id="647933"/>
    <lineage>
        <taxon>Eukaryota</taxon>
        <taxon>Fungi</taxon>
        <taxon>Dikarya</taxon>
        <taxon>Ascomycota</taxon>
        <taxon>Pezizomycotina</taxon>
        <taxon>Eurotiomycetes</taxon>
        <taxon>Eurotiomycetidae</taxon>
        <taxon>Onygenales</taxon>
        <taxon>Arthrodermataceae</taxon>
        <taxon>Trichophyton</taxon>
    </lineage>
</organism>
<sequence>MAAEIKEQLDLISGCLFELKLDEPQVAVRYTLQATITYLQEQASDQLPSAASRLSKFFEILYGSQETYGTAHLPRWQRLRDLDCELLLFVAVSYTPLDLIKMRQVEFDCLLDFATKYLNENHLPPRWIFRKEIQTAIALKLDLPNLSQFKKRYHSLEFTSDNSDNERPGKRQSQGVSISARDANTSIIKGIKDSTIPRERQNSTPGKERDNFTEAEHTSPYTANREVKSMFTNALVSTISLLPEPFKTAVENSKLWRWERLRGEKTTGCLATLFSKDETQDVSFTIWCGHDEGYHLNDIFGVQRAISS</sequence>
<reference evidence="3" key="1">
    <citation type="journal article" date="2012" name="MBio">
        <title>Comparative genome analysis of Trichophyton rubrum and related dermatophytes reveals candidate genes involved in infection.</title>
        <authorList>
            <person name="Martinez D.A."/>
            <person name="Oliver B.G."/>
            <person name="Graeser Y."/>
            <person name="Goldberg J.M."/>
            <person name="Li W."/>
            <person name="Martinez-Rossi N.M."/>
            <person name="Monod M."/>
            <person name="Shelest E."/>
            <person name="Barton R.C."/>
            <person name="Birch E."/>
            <person name="Brakhage A.A."/>
            <person name="Chen Z."/>
            <person name="Gurr S.J."/>
            <person name="Heiman D."/>
            <person name="Heitman J."/>
            <person name="Kosti I."/>
            <person name="Rossi A."/>
            <person name="Saif S."/>
            <person name="Samalova M."/>
            <person name="Saunders C.W."/>
            <person name="Shea T."/>
            <person name="Summerbell R.C."/>
            <person name="Xu J."/>
            <person name="Young S."/>
            <person name="Zeng Q."/>
            <person name="Birren B.W."/>
            <person name="Cuomo C.A."/>
            <person name="White T.C."/>
        </authorList>
    </citation>
    <scope>NUCLEOTIDE SEQUENCE [LARGE SCALE GENOMIC DNA]</scope>
    <source>
        <strain evidence="3">CBS 112818</strain>
    </source>
</reference>
<dbReference type="EMBL" id="GG698505">
    <property type="protein sequence ID" value="EGD97885.1"/>
    <property type="molecule type" value="Genomic_DNA"/>
</dbReference>
<feature type="compositionally biased region" description="Basic and acidic residues" evidence="1">
    <location>
        <begin position="190"/>
        <end position="217"/>
    </location>
</feature>
<feature type="region of interest" description="Disordered" evidence="1">
    <location>
        <begin position="190"/>
        <end position="224"/>
    </location>
</feature>
<dbReference type="Proteomes" id="UP000009172">
    <property type="component" value="Unassembled WGS sequence"/>
</dbReference>
<gene>
    <name evidence="2" type="ORF">TESG_05388</name>
</gene>
<feature type="region of interest" description="Disordered" evidence="1">
    <location>
        <begin position="159"/>
        <end position="178"/>
    </location>
</feature>
<evidence type="ECO:0000313" key="3">
    <source>
        <dbReference type="Proteomes" id="UP000009172"/>
    </source>
</evidence>
<evidence type="ECO:0000313" key="2">
    <source>
        <dbReference type="EMBL" id="EGD97885.1"/>
    </source>
</evidence>
<accession>F2S2T6</accession>
<protein>
    <submittedName>
        <fullName evidence="2">Uncharacterized protein</fullName>
    </submittedName>
</protein>
<keyword evidence="3" id="KW-1185">Reference proteome</keyword>
<evidence type="ECO:0000256" key="1">
    <source>
        <dbReference type="SAM" id="MobiDB-lite"/>
    </source>
</evidence>